<organism evidence="1 2">
    <name type="scientific">Maribacter cobaltidurans</name>
    <dbReference type="NCBI Taxonomy" id="1178778"/>
    <lineage>
        <taxon>Bacteria</taxon>
        <taxon>Pseudomonadati</taxon>
        <taxon>Bacteroidota</taxon>
        <taxon>Flavobacteriia</taxon>
        <taxon>Flavobacteriales</taxon>
        <taxon>Flavobacteriaceae</taxon>
        <taxon>Maribacter</taxon>
    </lineage>
</organism>
<evidence type="ECO:0000313" key="1">
    <source>
        <dbReference type="EMBL" id="MEE1975217.1"/>
    </source>
</evidence>
<dbReference type="SUPFAM" id="SSF54427">
    <property type="entry name" value="NTF2-like"/>
    <property type="match status" value="1"/>
</dbReference>
<keyword evidence="2" id="KW-1185">Reference proteome</keyword>
<dbReference type="Proteomes" id="UP001356308">
    <property type="component" value="Unassembled WGS sequence"/>
</dbReference>
<proteinExistence type="predicted"/>
<dbReference type="RefSeq" id="WP_272650045.1">
    <property type="nucleotide sequence ID" value="NZ_JAZDDG010000002.1"/>
</dbReference>
<evidence type="ECO:0000313" key="2">
    <source>
        <dbReference type="Proteomes" id="UP001356308"/>
    </source>
</evidence>
<sequence>MKPFPVFQVLTAACAFLTITSCQEKETIQENIRTPDAMLQTLIKEQVDSLYSVYSRFDYDWIDFYEDRFTAIYPESPVKLNSKDSLRAQWEGIYQDFDVQLLDRGQPNIIASEDMAISYNSFNEIFVNKQTRDTTKSTGTYIVAWRRQPNNTWKIAFETLHNN</sequence>
<name>A0ABU7IQH9_9FLAO</name>
<evidence type="ECO:0008006" key="3">
    <source>
        <dbReference type="Google" id="ProtNLM"/>
    </source>
</evidence>
<gene>
    <name evidence="1" type="ORF">V1I91_04010</name>
</gene>
<dbReference type="Gene3D" id="3.10.450.50">
    <property type="match status" value="1"/>
</dbReference>
<protein>
    <recommendedName>
        <fullName evidence="3">DUF4440 domain-containing protein</fullName>
    </recommendedName>
</protein>
<accession>A0ABU7IQH9</accession>
<dbReference type="InterPro" id="IPR032710">
    <property type="entry name" value="NTF2-like_dom_sf"/>
</dbReference>
<dbReference type="EMBL" id="JAZDDG010000002">
    <property type="protein sequence ID" value="MEE1975217.1"/>
    <property type="molecule type" value="Genomic_DNA"/>
</dbReference>
<dbReference type="PROSITE" id="PS51257">
    <property type="entry name" value="PROKAR_LIPOPROTEIN"/>
    <property type="match status" value="1"/>
</dbReference>
<comment type="caution">
    <text evidence="1">The sequence shown here is derived from an EMBL/GenBank/DDBJ whole genome shotgun (WGS) entry which is preliminary data.</text>
</comment>
<reference evidence="1 2" key="1">
    <citation type="submission" date="2024-01" db="EMBL/GenBank/DDBJ databases">
        <title>Maribacter spp. originated from different algae showed divergent polysaccharides utilization ability.</title>
        <authorList>
            <person name="Wang H."/>
            <person name="Wu Y."/>
        </authorList>
    </citation>
    <scope>NUCLEOTIDE SEQUENCE [LARGE SCALE GENOMIC DNA]</scope>
    <source>
        <strain evidence="1 2">PR1</strain>
    </source>
</reference>